<keyword evidence="6" id="KW-1185">Reference proteome</keyword>
<accession>A0A0J6HEI4</accession>
<dbReference type="GO" id="GO:0010181">
    <property type="term" value="F:FMN binding"/>
    <property type="evidence" value="ECO:0007669"/>
    <property type="project" value="TreeGrafter"/>
</dbReference>
<comment type="cofactor">
    <cofactor evidence="1">
        <name>FMN</name>
        <dbReference type="ChEBI" id="CHEBI:58210"/>
    </cofactor>
</comment>
<dbReference type="Proteomes" id="UP000182814">
    <property type="component" value="Chromosome I"/>
</dbReference>
<dbReference type="RefSeq" id="WP_038984096.1">
    <property type="nucleotide sequence ID" value="NZ_JABTYG010000030.1"/>
</dbReference>
<dbReference type="Gene3D" id="3.40.50.360">
    <property type="match status" value="1"/>
</dbReference>
<dbReference type="InterPro" id="IPR005025">
    <property type="entry name" value="FMN_Rdtase-like_dom"/>
</dbReference>
<evidence type="ECO:0000313" key="4">
    <source>
        <dbReference type="EMBL" id="KAB0503240.1"/>
    </source>
</evidence>
<reference evidence="5" key="2">
    <citation type="submission" date="2016-10" db="EMBL/GenBank/DDBJ databases">
        <authorList>
            <person name="de Groot N.N."/>
        </authorList>
    </citation>
    <scope>NUCLEOTIDE SEQUENCE [LARGE SCALE GENOMIC DNA]</scope>
    <source>
        <strain evidence="5">BS3782</strain>
    </source>
</reference>
<evidence type="ECO:0000313" key="7">
    <source>
        <dbReference type="Proteomes" id="UP000434925"/>
    </source>
</evidence>
<dbReference type="GO" id="GO:0016655">
    <property type="term" value="F:oxidoreductase activity, acting on NAD(P)H, quinone or similar compound as acceptor"/>
    <property type="evidence" value="ECO:0007669"/>
    <property type="project" value="UniProtKB-ARBA"/>
</dbReference>
<evidence type="ECO:0000259" key="3">
    <source>
        <dbReference type="Pfam" id="PF03358"/>
    </source>
</evidence>
<name>A0A0J6HEI4_9PSED</name>
<reference evidence="6" key="1">
    <citation type="submission" date="2016-10" db="EMBL/GenBank/DDBJ databases">
        <authorList>
            <person name="Varghese N."/>
            <person name="Submissions S."/>
        </authorList>
    </citation>
    <scope>NUCLEOTIDE SEQUENCE [LARGE SCALE GENOMIC DNA]</scope>
    <source>
        <strain evidence="6">BS3782</strain>
    </source>
</reference>
<evidence type="ECO:0000256" key="1">
    <source>
        <dbReference type="ARBA" id="ARBA00001917"/>
    </source>
</evidence>
<feature type="domain" description="NADPH-dependent FMN reductase-like" evidence="3">
    <location>
        <begin position="6"/>
        <end position="150"/>
    </location>
</feature>
<dbReference type="Proteomes" id="UP000434925">
    <property type="component" value="Unassembled WGS sequence"/>
</dbReference>
<organism evidence="5 6">
    <name type="scientific">Pseudomonas lini</name>
    <dbReference type="NCBI Taxonomy" id="163011"/>
    <lineage>
        <taxon>Bacteria</taxon>
        <taxon>Pseudomonadati</taxon>
        <taxon>Pseudomonadota</taxon>
        <taxon>Gammaproteobacteria</taxon>
        <taxon>Pseudomonadales</taxon>
        <taxon>Pseudomonadaceae</taxon>
        <taxon>Pseudomonas</taxon>
    </lineage>
</organism>
<dbReference type="PATRIC" id="fig|163011.3.peg.2785"/>
<keyword evidence="2" id="KW-0288">FMN</keyword>
<protein>
    <submittedName>
        <fullName evidence="5">NAD(P)H-dependent FMN reductase</fullName>
    </submittedName>
    <submittedName>
        <fullName evidence="4">NAD(P)H-dependent oxidoreductase</fullName>
    </submittedName>
</protein>
<reference evidence="4 7" key="3">
    <citation type="submission" date="2019-09" db="EMBL/GenBank/DDBJ databases">
        <title>Draft genome sequences of 48 bacterial type strains from the CCUG.</title>
        <authorList>
            <person name="Tunovic T."/>
            <person name="Pineiro-Iglesias B."/>
            <person name="Unosson C."/>
            <person name="Inganas E."/>
            <person name="Ohlen M."/>
            <person name="Cardew S."/>
            <person name="Jensie-Markopoulos S."/>
            <person name="Salva-Serra F."/>
            <person name="Jaen-Luchoro D."/>
            <person name="Karlsson R."/>
            <person name="Svensson-Stadler L."/>
            <person name="Chun J."/>
            <person name="Moore E."/>
        </authorList>
    </citation>
    <scope>NUCLEOTIDE SEQUENCE [LARGE SCALE GENOMIC DNA]</scope>
    <source>
        <strain evidence="4 7">CCUG 51522</strain>
    </source>
</reference>
<sequence>MSNVYEIAVLVGSLRKASINRKVALALAELAPANLKLNIVEIGDLPLYNEDIDGESPPAAYSTFRQQVSSSDAVLFVTPEYNRSVPAPLKNAIDVGSRPYGKSAWNGKPGAVISVSPGAVGGFGANHNIRQSMVFLNVPCMQQPEAYLGGAGSAFDEAGKLSESVRPFLQKFIDAYALWVEQHKKQ</sequence>
<evidence type="ECO:0000256" key="2">
    <source>
        <dbReference type="ARBA" id="ARBA00022643"/>
    </source>
</evidence>
<dbReference type="InterPro" id="IPR029039">
    <property type="entry name" value="Flavoprotein-like_sf"/>
</dbReference>
<dbReference type="InterPro" id="IPR050712">
    <property type="entry name" value="NAD(P)H-dep_reductase"/>
</dbReference>
<dbReference type="Pfam" id="PF03358">
    <property type="entry name" value="FMN_red"/>
    <property type="match status" value="1"/>
</dbReference>
<dbReference type="PANTHER" id="PTHR30543:SF21">
    <property type="entry name" value="NAD(P)H-DEPENDENT FMN REDUCTASE LOT6"/>
    <property type="match status" value="1"/>
</dbReference>
<dbReference type="EMBL" id="VZPO01000006">
    <property type="protein sequence ID" value="KAB0503240.1"/>
    <property type="molecule type" value="Genomic_DNA"/>
</dbReference>
<gene>
    <name evidence="4" type="ORF">F7R14_15805</name>
    <name evidence="5" type="ORF">SAMN04490191_4492</name>
</gene>
<dbReference type="SUPFAM" id="SSF52218">
    <property type="entry name" value="Flavoproteins"/>
    <property type="match status" value="1"/>
</dbReference>
<proteinExistence type="predicted"/>
<dbReference type="AlphaFoldDB" id="A0A0J6HEI4"/>
<evidence type="ECO:0000313" key="5">
    <source>
        <dbReference type="EMBL" id="SDT44691.1"/>
    </source>
</evidence>
<dbReference type="GO" id="GO:0005829">
    <property type="term" value="C:cytosol"/>
    <property type="evidence" value="ECO:0007669"/>
    <property type="project" value="TreeGrafter"/>
</dbReference>
<evidence type="ECO:0000313" key="6">
    <source>
        <dbReference type="Proteomes" id="UP000182814"/>
    </source>
</evidence>
<dbReference type="EMBL" id="LT629746">
    <property type="protein sequence ID" value="SDT44691.1"/>
    <property type="molecule type" value="Genomic_DNA"/>
</dbReference>
<keyword evidence="2" id="KW-0285">Flavoprotein</keyword>
<dbReference type="PANTHER" id="PTHR30543">
    <property type="entry name" value="CHROMATE REDUCTASE"/>
    <property type="match status" value="1"/>
</dbReference>